<feature type="transmembrane region" description="Helical" evidence="1">
    <location>
        <begin position="173"/>
        <end position="194"/>
    </location>
</feature>
<reference evidence="2 3" key="1">
    <citation type="submission" date="2009-08" db="EMBL/GenBank/DDBJ databases">
        <authorList>
            <person name="Muzny D."/>
            <person name="Qin X."/>
            <person name="Deng J."/>
            <person name="Jiang H."/>
            <person name="Liu Y."/>
            <person name="Qu J."/>
            <person name="Song X.-Z."/>
            <person name="Zhang L."/>
            <person name="Thornton R."/>
            <person name="Coyle M."/>
            <person name="Francisco L."/>
            <person name="Jackson L."/>
            <person name="Javaid M."/>
            <person name="Korchina V."/>
            <person name="Kovar C."/>
            <person name="Mata R."/>
            <person name="Mathew T."/>
            <person name="Ngo R."/>
            <person name="Nguyen L."/>
            <person name="Nguyen N."/>
            <person name="Okwuonu G."/>
            <person name="Ongeri F."/>
            <person name="Pham C."/>
            <person name="Simmons D."/>
            <person name="Wilczek-Boney K."/>
            <person name="Hale W."/>
            <person name="Jakkamsetti A."/>
            <person name="Pham P."/>
            <person name="Ruth R."/>
            <person name="San Lucas F."/>
            <person name="Warren J."/>
            <person name="Zhang J."/>
            <person name="Zhao Z."/>
            <person name="Zhou C."/>
            <person name="Zhu D."/>
            <person name="Lee S."/>
            <person name="Bess C."/>
            <person name="Blankenburg K."/>
            <person name="Forbes L."/>
            <person name="Fu Q."/>
            <person name="Gubbala S."/>
            <person name="Hirani K."/>
            <person name="Jayaseelan J.C."/>
            <person name="Lara F."/>
            <person name="Munidasa M."/>
            <person name="Palculict T."/>
            <person name="Patil S."/>
            <person name="Pu L.-L."/>
            <person name="Saada N."/>
            <person name="Tang L."/>
            <person name="Weissenberger G."/>
            <person name="Zhu Y."/>
            <person name="Hemphill L."/>
            <person name="Shang Y."/>
            <person name="Youmans B."/>
            <person name="Ayvaz T."/>
            <person name="Ross M."/>
            <person name="Santibanez J."/>
            <person name="Aqrawi P."/>
            <person name="Gross S."/>
            <person name="Joshi V."/>
            <person name="Fowler G."/>
            <person name="Nazareth L."/>
            <person name="Reid J."/>
            <person name="Worley K."/>
            <person name="Petrosino J."/>
            <person name="Highlander S."/>
            <person name="Gibbs R."/>
        </authorList>
    </citation>
    <scope>NUCLEOTIDE SEQUENCE [LARGE SCALE GENOMIC DNA]</scope>
    <source>
        <strain evidence="2 3">ATCC 49175</strain>
    </source>
</reference>
<dbReference type="eggNOG" id="ENOG5033VRF">
    <property type="taxonomic scope" value="Bacteria"/>
</dbReference>
<dbReference type="EMBL" id="ACKZ01000029">
    <property type="protein sequence ID" value="EEW36516.1"/>
    <property type="molecule type" value="Genomic_DNA"/>
</dbReference>
<organism evidence="2 3">
    <name type="scientific">Granulicatella adiacens ATCC 49175</name>
    <dbReference type="NCBI Taxonomy" id="638301"/>
    <lineage>
        <taxon>Bacteria</taxon>
        <taxon>Bacillati</taxon>
        <taxon>Bacillota</taxon>
        <taxon>Bacilli</taxon>
        <taxon>Lactobacillales</taxon>
        <taxon>Carnobacteriaceae</taxon>
        <taxon>Granulicatella</taxon>
    </lineage>
</organism>
<dbReference type="AlphaFoldDB" id="C8NIW9"/>
<evidence type="ECO:0000256" key="1">
    <source>
        <dbReference type="SAM" id="Phobius"/>
    </source>
</evidence>
<dbReference type="HOGENOM" id="CLU_865779_0_0_9"/>
<feature type="transmembrane region" description="Helical" evidence="1">
    <location>
        <begin position="12"/>
        <end position="34"/>
    </location>
</feature>
<sequence>MTEKRNTRGIISLIVLGVVSFLIAIGLVGFFYFFQTADNLYKQGNIFGVSPMKDNATTSVKVTGFLSDPIANVDGGTQLYLIEFTRKDSEDYGYTSLEIKEGDKLIDELKAKQDDLVDNPVYVLAKVRKSDGEGAVKNYTREFKETIKENKAISQLAETEYYVSADEANTERLYASAGAGIAVLFGLVFFYSAYATRRGEDKAYGELYAAYPELNYSMDTVLENATYVDNQLGIILYKNHLISTFKNFQVYDLTKAERIYHYIYTQKSYGITVSRTSQLIILTSDKSYRRKKTTLLIKNVGEDTDDLLQPFFYAVSQEFPEVLLGYENKKRPF</sequence>
<evidence type="ECO:0000313" key="2">
    <source>
        <dbReference type="EMBL" id="EEW36516.1"/>
    </source>
</evidence>
<accession>C8NIW9</accession>
<dbReference type="Proteomes" id="UP000005926">
    <property type="component" value="Unassembled WGS sequence"/>
</dbReference>
<dbReference type="RefSeq" id="WP_005606519.1">
    <property type="nucleotide sequence ID" value="NZ_CP102283.1"/>
</dbReference>
<evidence type="ECO:0000313" key="3">
    <source>
        <dbReference type="Proteomes" id="UP000005926"/>
    </source>
</evidence>
<keyword evidence="3" id="KW-1185">Reference proteome</keyword>
<comment type="caution">
    <text evidence="2">The sequence shown here is derived from an EMBL/GenBank/DDBJ whole genome shotgun (WGS) entry which is preliminary data.</text>
</comment>
<keyword evidence="1" id="KW-0472">Membrane</keyword>
<protein>
    <submittedName>
        <fullName evidence="2">Uncharacterized protein</fullName>
    </submittedName>
</protein>
<name>C8NIW9_9LACT</name>
<keyword evidence="1" id="KW-0812">Transmembrane</keyword>
<gene>
    <name evidence="2" type="ORF">HMPREF0444_1864</name>
</gene>
<dbReference type="GeneID" id="78412379"/>
<proteinExistence type="predicted"/>
<keyword evidence="1" id="KW-1133">Transmembrane helix</keyword>